<dbReference type="AlphaFoldDB" id="A0A2M9X8H0"/>
<proteinExistence type="predicted"/>
<protein>
    <submittedName>
        <fullName evidence="1">Uncharacterized protein</fullName>
    </submittedName>
</protein>
<accession>A0A2M9X8H0</accession>
<evidence type="ECO:0000313" key="2">
    <source>
        <dbReference type="Proteomes" id="UP000232196"/>
    </source>
</evidence>
<organism evidence="1 2">
    <name type="scientific">Leptospira hartskeerlii</name>
    <dbReference type="NCBI Taxonomy" id="2023177"/>
    <lineage>
        <taxon>Bacteria</taxon>
        <taxon>Pseudomonadati</taxon>
        <taxon>Spirochaetota</taxon>
        <taxon>Spirochaetia</taxon>
        <taxon>Leptospirales</taxon>
        <taxon>Leptospiraceae</taxon>
        <taxon>Leptospira</taxon>
    </lineage>
</organism>
<dbReference type="RefSeq" id="WP_100708239.1">
    <property type="nucleotide sequence ID" value="NZ_NPDL01000001.1"/>
</dbReference>
<sequence length="100" mass="11542">MEKMGDLIDKLQRLKSNYPGVKKKPLEVKLAGGIVKYGMYETDYDIDDLYLVIKDTDFNKITINFSSVSEIDLTNDEDIIRRFVLAGLIPKVSTLKRLWQ</sequence>
<reference evidence="1 2" key="1">
    <citation type="submission" date="2017-07" db="EMBL/GenBank/DDBJ databases">
        <title>Leptospira spp. isolated from tropical soils.</title>
        <authorList>
            <person name="Thibeaux R."/>
            <person name="Iraola G."/>
            <person name="Ferres I."/>
            <person name="Bierque E."/>
            <person name="Girault D."/>
            <person name="Soupe-Gilbert M.-E."/>
            <person name="Picardeau M."/>
            <person name="Goarant C."/>
        </authorList>
    </citation>
    <scope>NUCLEOTIDE SEQUENCE [LARGE SCALE GENOMIC DNA]</scope>
    <source>
        <strain evidence="1 2">MCA1-C-A1</strain>
    </source>
</reference>
<dbReference type="Proteomes" id="UP000232196">
    <property type="component" value="Unassembled WGS sequence"/>
</dbReference>
<keyword evidence="2" id="KW-1185">Reference proteome</keyword>
<gene>
    <name evidence="1" type="ORF">CH357_18440</name>
</gene>
<evidence type="ECO:0000313" key="1">
    <source>
        <dbReference type="EMBL" id="PJZ23954.1"/>
    </source>
</evidence>
<dbReference type="EMBL" id="NPDN01000013">
    <property type="protein sequence ID" value="PJZ23954.1"/>
    <property type="molecule type" value="Genomic_DNA"/>
</dbReference>
<comment type="caution">
    <text evidence="1">The sequence shown here is derived from an EMBL/GenBank/DDBJ whole genome shotgun (WGS) entry which is preliminary data.</text>
</comment>
<name>A0A2M9X8H0_9LEPT</name>